<organism evidence="2 3">
    <name type="scientific">Thauera humireducens</name>
    <dbReference type="NCBI Taxonomy" id="1134435"/>
    <lineage>
        <taxon>Bacteria</taxon>
        <taxon>Pseudomonadati</taxon>
        <taxon>Pseudomonadota</taxon>
        <taxon>Betaproteobacteria</taxon>
        <taxon>Rhodocyclales</taxon>
        <taxon>Zoogloeaceae</taxon>
        <taxon>Thauera</taxon>
    </lineage>
</organism>
<accession>A0A127K7U2</accession>
<dbReference type="KEGG" id="thu:AC731_014500"/>
<evidence type="ECO:0000313" key="2">
    <source>
        <dbReference type="EMBL" id="AMO38040.1"/>
    </source>
</evidence>
<keyword evidence="3" id="KW-1185">Reference proteome</keyword>
<dbReference type="SUPFAM" id="SSF49503">
    <property type="entry name" value="Cupredoxins"/>
    <property type="match status" value="1"/>
</dbReference>
<dbReference type="Proteomes" id="UP000036902">
    <property type="component" value="Chromosome"/>
</dbReference>
<evidence type="ECO:0000256" key="1">
    <source>
        <dbReference type="SAM" id="MobiDB-lite"/>
    </source>
</evidence>
<name>A0A127K7U2_9RHOO</name>
<protein>
    <recommendedName>
        <fullName evidence="4">Methylamine utilization protein MauL</fullName>
    </recommendedName>
</protein>
<feature type="region of interest" description="Disordered" evidence="1">
    <location>
        <begin position="81"/>
        <end position="102"/>
    </location>
</feature>
<dbReference type="EMBL" id="CP014646">
    <property type="protein sequence ID" value="AMO38040.1"/>
    <property type="molecule type" value="Genomic_DNA"/>
</dbReference>
<proteinExistence type="predicted"/>
<dbReference type="STRING" id="1134435.AC731_014500"/>
<dbReference type="AlphaFoldDB" id="A0A127K7U2"/>
<sequence length="102" mass="11116">MTLSHHEFEPWSFVPRAGEPIEIDNRSDIAHSIYITYPDGTVVSLGTQLPGTVLRWTPPQDGEFVLRCWIHPVIRAALTVGAGPVSGGGSDGRRQHHGATPH</sequence>
<reference evidence="3" key="1">
    <citation type="submission" date="2016-03" db="EMBL/GenBank/DDBJ databases">
        <authorList>
            <person name="Ma C."/>
            <person name="Zhou S."/>
            <person name="Yang G."/>
        </authorList>
    </citation>
    <scope>NUCLEOTIDE SEQUENCE [LARGE SCALE GENOMIC DNA]</scope>
    <source>
        <strain evidence="3">SgZ-1</strain>
    </source>
</reference>
<dbReference type="Gene3D" id="2.60.40.420">
    <property type="entry name" value="Cupredoxins - blue copper proteins"/>
    <property type="match status" value="1"/>
</dbReference>
<evidence type="ECO:0000313" key="3">
    <source>
        <dbReference type="Proteomes" id="UP000036902"/>
    </source>
</evidence>
<dbReference type="InterPro" id="IPR008972">
    <property type="entry name" value="Cupredoxin"/>
</dbReference>
<gene>
    <name evidence="2" type="ORF">AC731_014500</name>
</gene>
<evidence type="ECO:0008006" key="4">
    <source>
        <dbReference type="Google" id="ProtNLM"/>
    </source>
</evidence>